<dbReference type="EMBL" id="JAKKUT010000002">
    <property type="protein sequence ID" value="MDG2989875.1"/>
    <property type="molecule type" value="Genomic_DNA"/>
</dbReference>
<comment type="caution">
    <text evidence="1">The sequence shown here is derived from an EMBL/GenBank/DDBJ whole genome shotgun (WGS) entry which is preliminary data.</text>
</comment>
<protein>
    <submittedName>
        <fullName evidence="1">Type I restriction enzyme HsdR N-terminal domain-containing protein</fullName>
    </submittedName>
</protein>
<dbReference type="Proteomes" id="UP001154265">
    <property type="component" value="Unassembled WGS sequence"/>
</dbReference>
<reference evidence="1" key="1">
    <citation type="journal article" date="2022" name="Genome Biol. Evol.">
        <title>A New Gene Family Diagnostic for Intracellular Biomineralization of Amorphous Ca Carbonates by Cyanobacteria.</title>
        <authorList>
            <person name="Benzerara K."/>
            <person name="Duprat E."/>
            <person name="Bitard-Feildel T."/>
            <person name="Caumes G."/>
            <person name="Cassier-Chauvat C."/>
            <person name="Chauvat F."/>
            <person name="Dezi M."/>
            <person name="Diop S.I."/>
            <person name="Gaschignard G."/>
            <person name="Gorgen S."/>
            <person name="Gugger M."/>
            <person name="Lopez-Garcia P."/>
            <person name="Millet M."/>
            <person name="Skouri-Panet F."/>
            <person name="Moreira D."/>
            <person name="Callebaut I."/>
        </authorList>
    </citation>
    <scope>NUCLEOTIDE SEQUENCE</scope>
    <source>
        <strain evidence="1">G9</strain>
    </source>
</reference>
<evidence type="ECO:0000313" key="1">
    <source>
        <dbReference type="EMBL" id="MDG2989875.1"/>
    </source>
</evidence>
<proteinExistence type="predicted"/>
<dbReference type="RefSeq" id="WP_277865800.1">
    <property type="nucleotide sequence ID" value="NZ_JAKKUT010000002.1"/>
</dbReference>
<name>A0ABT6EVQ4_9SYNE</name>
<sequence>MILTFADRMSFANFTNPYQRPADVPADYRKHSNLSKLFKADGTYVRPAEDPVTIWAIALLHQEYGVPLDALELELNADFSEGTHQGGRRYQGRADLIVYDDRYIGAGGGLDVAFIMVEAMEPGKKFEGMEPEGWVEHLNRLNAYMSASPSARYAILTSGTNTKIYRRDLEYPRALQEIGNLPKYESARSAAEHSPFKVILNPSEPDGIQTGLQPLTRDKFREVLGDTRSGCHSLLRDNEGLQPQEAVDAMVKFLFAK</sequence>
<evidence type="ECO:0000313" key="2">
    <source>
        <dbReference type="Proteomes" id="UP001154265"/>
    </source>
</evidence>
<accession>A0ABT6EVQ4</accession>
<keyword evidence="2" id="KW-1185">Reference proteome</keyword>
<reference evidence="1" key="2">
    <citation type="submission" date="2022-01" db="EMBL/GenBank/DDBJ databases">
        <authorList>
            <person name="Zivanovic Y."/>
            <person name="Moreira D."/>
            <person name="Lopez-Garcia P."/>
        </authorList>
    </citation>
    <scope>NUCLEOTIDE SEQUENCE</scope>
    <source>
        <strain evidence="1">G9</strain>
    </source>
</reference>
<gene>
    <name evidence="1" type="ORF">L3556_02835</name>
</gene>
<organism evidence="1 2">
    <name type="scientific">Candidatus Synechococcus calcipolaris G9</name>
    <dbReference type="NCBI Taxonomy" id="1497997"/>
    <lineage>
        <taxon>Bacteria</taxon>
        <taxon>Bacillati</taxon>
        <taxon>Cyanobacteriota</taxon>
        <taxon>Cyanophyceae</taxon>
        <taxon>Synechococcales</taxon>
        <taxon>Synechococcaceae</taxon>
        <taxon>Synechococcus</taxon>
    </lineage>
</organism>